<organism evidence="2 3">
    <name type="scientific">Diploscapter pachys</name>
    <dbReference type="NCBI Taxonomy" id="2018661"/>
    <lineage>
        <taxon>Eukaryota</taxon>
        <taxon>Metazoa</taxon>
        <taxon>Ecdysozoa</taxon>
        <taxon>Nematoda</taxon>
        <taxon>Chromadorea</taxon>
        <taxon>Rhabditida</taxon>
        <taxon>Rhabditina</taxon>
        <taxon>Rhabditomorpha</taxon>
        <taxon>Rhabditoidea</taxon>
        <taxon>Rhabditidae</taxon>
        <taxon>Diploscapter</taxon>
    </lineage>
</organism>
<evidence type="ECO:0000313" key="3">
    <source>
        <dbReference type="Proteomes" id="UP000218231"/>
    </source>
</evidence>
<accession>A0A2A2J0V2</accession>
<sequence length="277" mass="31459">MSEAMDNADELEPIEDILEIPDNENGKSESERIVTPPQQKDQRTPPRSNNLNDDILLPVSPAKRFSTMVEGSSREPPHSPDTRFARHRLGALLTSIKQGDNATIGQDSEQRQFIEDLTSPSKKGPGRPKKLGKEKQVVFELRGKPFGLEDGRAATEYQLCRAWMRGKSEDVPLPKPLEMPPLEIPVELLATRDVYTLPPPSGEYPVEEAWPKTQLDKLDSDVNPEDMDNLKAEYARHWKSIKKQWRTHMRNRSMRYGNSIQLLDLIFQNTQNAAPAQ</sequence>
<feature type="region of interest" description="Disordered" evidence="1">
    <location>
        <begin position="1"/>
        <end position="61"/>
    </location>
</feature>
<reference evidence="2 3" key="1">
    <citation type="journal article" date="2017" name="Curr. Biol.">
        <title>Genome architecture and evolution of a unichromosomal asexual nematode.</title>
        <authorList>
            <person name="Fradin H."/>
            <person name="Zegar C."/>
            <person name="Gutwein M."/>
            <person name="Lucas J."/>
            <person name="Kovtun M."/>
            <person name="Corcoran D."/>
            <person name="Baugh L.R."/>
            <person name="Kiontke K."/>
            <person name="Gunsalus K."/>
            <person name="Fitch D.H."/>
            <person name="Piano F."/>
        </authorList>
    </citation>
    <scope>NUCLEOTIDE SEQUENCE [LARGE SCALE GENOMIC DNA]</scope>
    <source>
        <strain evidence="2">PF1309</strain>
    </source>
</reference>
<dbReference type="GO" id="GO:0000122">
    <property type="term" value="P:negative regulation of transcription by RNA polymerase II"/>
    <property type="evidence" value="ECO:0007669"/>
    <property type="project" value="TreeGrafter"/>
</dbReference>
<evidence type="ECO:0000256" key="1">
    <source>
        <dbReference type="SAM" id="MobiDB-lite"/>
    </source>
</evidence>
<evidence type="ECO:0000313" key="2">
    <source>
        <dbReference type="EMBL" id="PAV55556.1"/>
    </source>
</evidence>
<dbReference type="AlphaFoldDB" id="A0A2A2J0V2"/>
<dbReference type="PANTHER" id="PTHR31336">
    <property type="entry name" value="LIN37 HOMOLOG"/>
    <property type="match status" value="1"/>
</dbReference>
<proteinExistence type="predicted"/>
<dbReference type="STRING" id="2018661.A0A2A2J0V2"/>
<protein>
    <submittedName>
        <fullName evidence="2">Uncharacterized protein</fullName>
    </submittedName>
</protein>
<comment type="caution">
    <text evidence="2">The sequence shown here is derived from an EMBL/GenBank/DDBJ whole genome shotgun (WGS) entry which is preliminary data.</text>
</comment>
<dbReference type="InterPro" id="IPR028226">
    <property type="entry name" value="LIN37"/>
</dbReference>
<dbReference type="Proteomes" id="UP000218231">
    <property type="component" value="Unassembled WGS sequence"/>
</dbReference>
<keyword evidence="3" id="KW-1185">Reference proteome</keyword>
<dbReference type="EMBL" id="LIAE01010764">
    <property type="protein sequence ID" value="PAV55556.1"/>
    <property type="molecule type" value="Genomic_DNA"/>
</dbReference>
<dbReference type="Pfam" id="PF15306">
    <property type="entry name" value="LIN37"/>
    <property type="match status" value="1"/>
</dbReference>
<dbReference type="PANTHER" id="PTHR31336:SF3">
    <property type="entry name" value="PROTEIN LIN-37 HOMOLOG"/>
    <property type="match status" value="1"/>
</dbReference>
<dbReference type="GO" id="GO:0031523">
    <property type="term" value="C:Myb complex"/>
    <property type="evidence" value="ECO:0007669"/>
    <property type="project" value="TreeGrafter"/>
</dbReference>
<feature type="compositionally biased region" description="Acidic residues" evidence="1">
    <location>
        <begin position="1"/>
        <end position="22"/>
    </location>
</feature>
<gene>
    <name evidence="2" type="ORF">WR25_20356</name>
</gene>
<name>A0A2A2J0V2_9BILA</name>
<dbReference type="OrthoDB" id="9993532at2759"/>
<dbReference type="GO" id="GO:0017053">
    <property type="term" value="C:transcription repressor complex"/>
    <property type="evidence" value="ECO:0007669"/>
    <property type="project" value="InterPro"/>
</dbReference>